<evidence type="ECO:0000313" key="11">
    <source>
        <dbReference type="Proteomes" id="UP000000254"/>
    </source>
</evidence>
<evidence type="ECO:0000313" key="10">
    <source>
        <dbReference type="EMBL" id="ABN69119.1"/>
    </source>
</evidence>
<dbReference type="GO" id="GO:0005524">
    <property type="term" value="F:ATP binding"/>
    <property type="evidence" value="ECO:0007669"/>
    <property type="project" value="UniProtKB-KW"/>
</dbReference>
<dbReference type="InterPro" id="IPR017871">
    <property type="entry name" value="ABC_transporter-like_CS"/>
</dbReference>
<evidence type="ECO:0000256" key="5">
    <source>
        <dbReference type="ARBA" id="ARBA00022840"/>
    </source>
</evidence>
<evidence type="ECO:0000256" key="1">
    <source>
        <dbReference type="ARBA" id="ARBA00004202"/>
    </source>
</evidence>
<evidence type="ECO:0000256" key="2">
    <source>
        <dbReference type="ARBA" id="ARBA00022448"/>
    </source>
</evidence>
<dbReference type="OrthoDB" id="35850at2157"/>
<dbReference type="SMART" id="SM00382">
    <property type="entry name" value="AAA"/>
    <property type="match status" value="1"/>
</dbReference>
<dbReference type="eggNOG" id="arCOG00202">
    <property type="taxonomic scope" value="Archaea"/>
</dbReference>
<comment type="function">
    <text evidence="8">Probably part of an ABC transporter complex. Responsible for energy coupling to the transport system.</text>
</comment>
<name>A3DKF9_STAMF</name>
<reference evidence="10 11" key="2">
    <citation type="journal article" date="2009" name="Stand. Genomic Sci.">
        <title>Complete genome sequence of Staphylothermus marinus Stetter and Fiala 1986 type strain F1.</title>
        <authorList>
            <person name="Anderson I.J."/>
            <person name="Sun H."/>
            <person name="Lapidus A."/>
            <person name="Copeland A."/>
            <person name="Glavina Del Rio T."/>
            <person name="Tice H."/>
            <person name="Dalin E."/>
            <person name="Lucas S."/>
            <person name="Barry K."/>
            <person name="Land M."/>
            <person name="Richardson P."/>
            <person name="Huber H."/>
            <person name="Kyrpides N.C."/>
        </authorList>
    </citation>
    <scope>NUCLEOTIDE SEQUENCE [LARGE SCALE GENOMIC DNA]</scope>
    <source>
        <strain evidence="11">ATCC 43588 / DSM 3639 / JCM 9404 / F1</strain>
    </source>
</reference>
<comment type="subcellular location">
    <subcellularLocation>
        <location evidence="1">Cell membrane</location>
        <topology evidence="1">Peripheral membrane protein</topology>
    </subcellularLocation>
</comment>
<dbReference type="InterPro" id="IPR003593">
    <property type="entry name" value="AAA+_ATPase"/>
</dbReference>
<feature type="domain" description="ABC transporter" evidence="9">
    <location>
        <begin position="4"/>
        <end position="223"/>
    </location>
</feature>
<dbReference type="PROSITE" id="PS00211">
    <property type="entry name" value="ABC_TRANSPORTER_1"/>
    <property type="match status" value="1"/>
</dbReference>
<dbReference type="PANTHER" id="PTHR43553">
    <property type="entry name" value="HEAVY METAL TRANSPORTER"/>
    <property type="match status" value="1"/>
</dbReference>
<evidence type="ECO:0000256" key="4">
    <source>
        <dbReference type="ARBA" id="ARBA00022741"/>
    </source>
</evidence>
<dbReference type="STRING" id="399550.Smar_0005"/>
<dbReference type="KEGG" id="smr:Smar_0005"/>
<proteinExistence type="predicted"/>
<evidence type="ECO:0000256" key="8">
    <source>
        <dbReference type="ARBA" id="ARBA00025157"/>
    </source>
</evidence>
<gene>
    <name evidence="10" type="ordered locus">Smar_0005</name>
</gene>
<dbReference type="InterPro" id="IPR015856">
    <property type="entry name" value="ABC_transpr_CbiO/EcfA_su"/>
</dbReference>
<organism evidence="10 11">
    <name type="scientific">Staphylothermus marinus (strain ATCC 43588 / DSM 3639 / JCM 9404 / F1)</name>
    <dbReference type="NCBI Taxonomy" id="399550"/>
    <lineage>
        <taxon>Archaea</taxon>
        <taxon>Thermoproteota</taxon>
        <taxon>Thermoprotei</taxon>
        <taxon>Desulfurococcales</taxon>
        <taxon>Desulfurococcaceae</taxon>
        <taxon>Staphylothermus</taxon>
    </lineage>
</organism>
<dbReference type="PANTHER" id="PTHR43553:SF27">
    <property type="entry name" value="ENERGY-COUPLING FACTOR TRANSPORTER ATP-BINDING PROTEIN ECFA2"/>
    <property type="match status" value="1"/>
</dbReference>
<dbReference type="Proteomes" id="UP000000254">
    <property type="component" value="Chromosome"/>
</dbReference>
<keyword evidence="5" id="KW-0067">ATP-binding</keyword>
<dbReference type="GO" id="GO:0043190">
    <property type="term" value="C:ATP-binding cassette (ABC) transporter complex"/>
    <property type="evidence" value="ECO:0007669"/>
    <property type="project" value="TreeGrafter"/>
</dbReference>
<dbReference type="EMBL" id="CP000575">
    <property type="protein sequence ID" value="ABN69119.1"/>
    <property type="molecule type" value="Genomic_DNA"/>
</dbReference>
<keyword evidence="7" id="KW-0472">Membrane</keyword>
<dbReference type="GO" id="GO:0016887">
    <property type="term" value="F:ATP hydrolysis activity"/>
    <property type="evidence" value="ECO:0007669"/>
    <property type="project" value="InterPro"/>
</dbReference>
<keyword evidence="3" id="KW-1003">Cell membrane</keyword>
<dbReference type="GeneID" id="4906465"/>
<dbReference type="AlphaFoldDB" id="A3DKF9"/>
<keyword evidence="2" id="KW-0813">Transport</keyword>
<evidence type="ECO:0000256" key="6">
    <source>
        <dbReference type="ARBA" id="ARBA00022967"/>
    </source>
</evidence>
<keyword evidence="4" id="KW-0547">Nucleotide-binding</keyword>
<sequence length="225" mass="25867">MEVIKLVNIWYKYPGANDYALKNINLVFEDSKIYFINGPNGAGKTTLLLIIAGLIEPVRGEVIFRGKPLKQQLPIARRYFGLLFQNPEHMLFNPTVYDEIAYVLRQLNSDEEEIRERVHETIKCLGLEKTILNKYTYMLSYGEKKLVALAAILSYEPDILLLDEPFTNLSLKYLDKIKKIISNYKSNGKTVIVAGHEQEFQHEEIDEIILLENGEVIDHIVYSGS</sequence>
<protein>
    <submittedName>
        <fullName evidence="10">ABC transporter related</fullName>
    </submittedName>
</protein>
<dbReference type="RefSeq" id="WP_011838310.1">
    <property type="nucleotide sequence ID" value="NC_009033.1"/>
</dbReference>
<dbReference type="HOGENOM" id="CLU_000604_1_22_2"/>
<accession>A3DKF9</accession>
<evidence type="ECO:0000256" key="7">
    <source>
        <dbReference type="ARBA" id="ARBA00023136"/>
    </source>
</evidence>
<dbReference type="SUPFAM" id="SSF52540">
    <property type="entry name" value="P-loop containing nucleoside triphosphate hydrolases"/>
    <property type="match status" value="1"/>
</dbReference>
<dbReference type="CDD" id="cd03225">
    <property type="entry name" value="ABC_cobalt_CbiO_domain1"/>
    <property type="match status" value="1"/>
</dbReference>
<dbReference type="InterPro" id="IPR027417">
    <property type="entry name" value="P-loop_NTPase"/>
</dbReference>
<dbReference type="GO" id="GO:0042626">
    <property type="term" value="F:ATPase-coupled transmembrane transporter activity"/>
    <property type="evidence" value="ECO:0007669"/>
    <property type="project" value="TreeGrafter"/>
</dbReference>
<dbReference type="PROSITE" id="PS50893">
    <property type="entry name" value="ABC_TRANSPORTER_2"/>
    <property type="match status" value="1"/>
</dbReference>
<dbReference type="Gene3D" id="3.40.50.300">
    <property type="entry name" value="P-loop containing nucleotide triphosphate hydrolases"/>
    <property type="match status" value="1"/>
</dbReference>
<dbReference type="InterPro" id="IPR050095">
    <property type="entry name" value="ECF_ABC_transporter_ATP-bd"/>
</dbReference>
<reference evidence="11" key="1">
    <citation type="journal article" date="2009" name="BMC Genomics">
        <title>The complete genome sequence of Staphylothermus marinus reveals differences in sulfur metabolism among heterotrophic Crenarchaeota.</title>
        <authorList>
            <person name="Anderson I.J."/>
            <person name="Dharmarajan L."/>
            <person name="Rodriguez J."/>
            <person name="Hooper S."/>
            <person name="Porat I."/>
            <person name="Ulrich L.E."/>
            <person name="Elkins J.G."/>
            <person name="Mavromatis K."/>
            <person name="Sun H."/>
            <person name="Land M."/>
            <person name="Lapidus A."/>
            <person name="Lucas S."/>
            <person name="Barry K."/>
            <person name="Huber H."/>
            <person name="Zhulin I.B."/>
            <person name="Whitman W.B."/>
            <person name="Mukhopadhyay B."/>
            <person name="Woese C."/>
            <person name="Bristow J."/>
            <person name="Kyrpides N."/>
        </authorList>
    </citation>
    <scope>NUCLEOTIDE SEQUENCE [LARGE SCALE GENOMIC DNA]</scope>
    <source>
        <strain evidence="11">ATCC 43588 / DSM 3639 / JCM 9404 / F1</strain>
    </source>
</reference>
<dbReference type="Pfam" id="PF00005">
    <property type="entry name" value="ABC_tran"/>
    <property type="match status" value="1"/>
</dbReference>
<evidence type="ECO:0000259" key="9">
    <source>
        <dbReference type="PROSITE" id="PS50893"/>
    </source>
</evidence>
<keyword evidence="11" id="KW-1185">Reference proteome</keyword>
<dbReference type="InterPro" id="IPR003439">
    <property type="entry name" value="ABC_transporter-like_ATP-bd"/>
</dbReference>
<evidence type="ECO:0000256" key="3">
    <source>
        <dbReference type="ARBA" id="ARBA00022475"/>
    </source>
</evidence>
<keyword evidence="6" id="KW-1278">Translocase</keyword>